<dbReference type="Proteomes" id="UP000828390">
    <property type="component" value="Unassembled WGS sequence"/>
</dbReference>
<accession>A0A9D4MIS2</accession>
<gene>
    <name evidence="1" type="ORF">DPMN_001957</name>
</gene>
<sequence length="59" mass="6820">MSCSIQRWTRFCGKEALRGKIVADKWVTSIRGKGRVVGQRGYFPTHYPENDSFEYATMC</sequence>
<dbReference type="AlphaFoldDB" id="A0A9D4MIS2"/>
<evidence type="ECO:0000313" key="1">
    <source>
        <dbReference type="EMBL" id="KAH3878075.1"/>
    </source>
</evidence>
<protein>
    <submittedName>
        <fullName evidence="1">Uncharacterized protein</fullName>
    </submittedName>
</protein>
<reference evidence="1" key="1">
    <citation type="journal article" date="2019" name="bioRxiv">
        <title>The Genome of the Zebra Mussel, Dreissena polymorpha: A Resource for Invasive Species Research.</title>
        <authorList>
            <person name="McCartney M.A."/>
            <person name="Auch B."/>
            <person name="Kono T."/>
            <person name="Mallez S."/>
            <person name="Zhang Y."/>
            <person name="Obille A."/>
            <person name="Becker A."/>
            <person name="Abrahante J.E."/>
            <person name="Garbe J."/>
            <person name="Badalamenti J.P."/>
            <person name="Herman A."/>
            <person name="Mangelson H."/>
            <person name="Liachko I."/>
            <person name="Sullivan S."/>
            <person name="Sone E.D."/>
            <person name="Koren S."/>
            <person name="Silverstein K.A.T."/>
            <person name="Beckman K.B."/>
            <person name="Gohl D.M."/>
        </authorList>
    </citation>
    <scope>NUCLEOTIDE SEQUENCE</scope>
    <source>
        <strain evidence="1">Duluth1</strain>
        <tissue evidence="1">Whole animal</tissue>
    </source>
</reference>
<keyword evidence="2" id="KW-1185">Reference proteome</keyword>
<evidence type="ECO:0000313" key="2">
    <source>
        <dbReference type="Proteomes" id="UP000828390"/>
    </source>
</evidence>
<organism evidence="1 2">
    <name type="scientific">Dreissena polymorpha</name>
    <name type="common">Zebra mussel</name>
    <name type="synonym">Mytilus polymorpha</name>
    <dbReference type="NCBI Taxonomy" id="45954"/>
    <lineage>
        <taxon>Eukaryota</taxon>
        <taxon>Metazoa</taxon>
        <taxon>Spiralia</taxon>
        <taxon>Lophotrochozoa</taxon>
        <taxon>Mollusca</taxon>
        <taxon>Bivalvia</taxon>
        <taxon>Autobranchia</taxon>
        <taxon>Heteroconchia</taxon>
        <taxon>Euheterodonta</taxon>
        <taxon>Imparidentia</taxon>
        <taxon>Neoheterodontei</taxon>
        <taxon>Myida</taxon>
        <taxon>Dreissenoidea</taxon>
        <taxon>Dreissenidae</taxon>
        <taxon>Dreissena</taxon>
    </lineage>
</organism>
<reference evidence="1" key="2">
    <citation type="submission" date="2020-11" db="EMBL/GenBank/DDBJ databases">
        <authorList>
            <person name="McCartney M.A."/>
            <person name="Auch B."/>
            <person name="Kono T."/>
            <person name="Mallez S."/>
            <person name="Becker A."/>
            <person name="Gohl D.M."/>
            <person name="Silverstein K.A.T."/>
            <person name="Koren S."/>
            <person name="Bechman K.B."/>
            <person name="Herman A."/>
            <person name="Abrahante J.E."/>
            <person name="Garbe J."/>
        </authorList>
    </citation>
    <scope>NUCLEOTIDE SEQUENCE</scope>
    <source>
        <strain evidence="1">Duluth1</strain>
        <tissue evidence="1">Whole animal</tissue>
    </source>
</reference>
<name>A0A9D4MIS2_DREPO</name>
<comment type="caution">
    <text evidence="1">The sequence shown here is derived from an EMBL/GenBank/DDBJ whole genome shotgun (WGS) entry which is preliminary data.</text>
</comment>
<dbReference type="EMBL" id="JAIWYP010000001">
    <property type="protein sequence ID" value="KAH3878075.1"/>
    <property type="molecule type" value="Genomic_DNA"/>
</dbReference>
<proteinExistence type="predicted"/>